<evidence type="ECO:0000256" key="1">
    <source>
        <dbReference type="ARBA" id="ARBA00002190"/>
    </source>
</evidence>
<reference evidence="7 8" key="1">
    <citation type="submission" date="2016-04" db="EMBL/GenBank/DDBJ databases">
        <title>Genome analysis of Thermosulfurimonas dismutans, the first thermophilic sulfur-disproportionating bacterium of the phylum Thermodesulfobacteria.</title>
        <authorList>
            <person name="Mardanov A.V."/>
            <person name="Beletsky A.V."/>
            <person name="Kadnikov V.V."/>
            <person name="Slobodkin A.I."/>
            <person name="Ravin N.V."/>
        </authorList>
    </citation>
    <scope>NUCLEOTIDE SEQUENCE [LARGE SCALE GENOMIC DNA]</scope>
    <source>
        <strain evidence="7 8">S95</strain>
    </source>
</reference>
<protein>
    <recommendedName>
        <fullName evidence="6">Mutator family transposase</fullName>
    </recommendedName>
</protein>
<dbReference type="Pfam" id="PF00872">
    <property type="entry name" value="Transposase_mut"/>
    <property type="match status" value="1"/>
</dbReference>
<keyword evidence="8" id="KW-1185">Reference proteome</keyword>
<evidence type="ECO:0000256" key="6">
    <source>
        <dbReference type="RuleBase" id="RU365089"/>
    </source>
</evidence>
<evidence type="ECO:0000256" key="5">
    <source>
        <dbReference type="ARBA" id="ARBA00023172"/>
    </source>
</evidence>
<evidence type="ECO:0000256" key="2">
    <source>
        <dbReference type="ARBA" id="ARBA00010961"/>
    </source>
</evidence>
<dbReference type="EMBL" id="LWLG01000013">
    <property type="protein sequence ID" value="OAQ20314.1"/>
    <property type="molecule type" value="Genomic_DNA"/>
</dbReference>
<keyword evidence="3 6" id="KW-0815">Transposition</keyword>
<comment type="similarity">
    <text evidence="2 6">Belongs to the transposase mutator family.</text>
</comment>
<dbReference type="GO" id="GO:0003677">
    <property type="term" value="F:DNA binding"/>
    <property type="evidence" value="ECO:0007669"/>
    <property type="project" value="UniProtKB-UniRule"/>
</dbReference>
<dbReference type="PANTHER" id="PTHR33217">
    <property type="entry name" value="TRANSPOSASE FOR INSERTION SEQUENCE ELEMENT IS1081"/>
    <property type="match status" value="1"/>
</dbReference>
<proteinExistence type="inferred from homology"/>
<evidence type="ECO:0000313" key="7">
    <source>
        <dbReference type="EMBL" id="OAQ20314.1"/>
    </source>
</evidence>
<keyword evidence="5 6" id="KW-0233">DNA recombination</keyword>
<evidence type="ECO:0000313" key="8">
    <source>
        <dbReference type="Proteomes" id="UP000078390"/>
    </source>
</evidence>
<comment type="caution">
    <text evidence="7">The sequence shown here is derived from an EMBL/GenBank/DDBJ whole genome shotgun (WGS) entry which is preliminary data.</text>
</comment>
<keyword evidence="6" id="KW-0814">Transposable element</keyword>
<dbReference type="GO" id="GO:0006313">
    <property type="term" value="P:DNA transposition"/>
    <property type="evidence" value="ECO:0007669"/>
    <property type="project" value="UniProtKB-UniRule"/>
</dbReference>
<comment type="function">
    <text evidence="1 6">Required for the transposition of the insertion element.</text>
</comment>
<keyword evidence="4 6" id="KW-0238">DNA-binding</keyword>
<sequence>MVKSWEANWEALTTFFRYPVEIRRVMYTTNIIESVNSKFRKATAGRRVFPTEESLLKCLYMAAMELERKWRRPIKDWPSIYAQLSILFEDRL</sequence>
<dbReference type="GO" id="GO:0004803">
    <property type="term" value="F:transposase activity"/>
    <property type="evidence" value="ECO:0007669"/>
    <property type="project" value="UniProtKB-UniRule"/>
</dbReference>
<evidence type="ECO:0000256" key="3">
    <source>
        <dbReference type="ARBA" id="ARBA00022578"/>
    </source>
</evidence>
<organism evidence="7 8">
    <name type="scientific">Thermosulfurimonas dismutans</name>
    <dbReference type="NCBI Taxonomy" id="999894"/>
    <lineage>
        <taxon>Bacteria</taxon>
        <taxon>Pseudomonadati</taxon>
        <taxon>Thermodesulfobacteriota</taxon>
        <taxon>Thermodesulfobacteria</taxon>
        <taxon>Thermodesulfobacteriales</taxon>
        <taxon>Thermodesulfobacteriaceae</taxon>
        <taxon>Thermosulfurimonas</taxon>
    </lineage>
</organism>
<dbReference type="Proteomes" id="UP000078390">
    <property type="component" value="Unassembled WGS sequence"/>
</dbReference>
<dbReference type="InterPro" id="IPR001207">
    <property type="entry name" value="Transposase_mutator"/>
</dbReference>
<gene>
    <name evidence="7" type="ORF">TDIS_1669</name>
</gene>
<evidence type="ECO:0000256" key="4">
    <source>
        <dbReference type="ARBA" id="ARBA00023125"/>
    </source>
</evidence>
<name>A0A179D2K6_9BACT</name>
<accession>A0A179D2K6</accession>
<dbReference type="PANTHER" id="PTHR33217:SF8">
    <property type="entry name" value="MUTATOR FAMILY TRANSPOSASE"/>
    <property type="match status" value="1"/>
</dbReference>
<dbReference type="AlphaFoldDB" id="A0A179D2K6"/>